<dbReference type="RefSeq" id="WP_075249991.1">
    <property type="nucleotide sequence ID" value="NZ_MSGO01000042.1"/>
</dbReference>
<dbReference type="AlphaFoldDB" id="A0A1Q8HZ11"/>
<dbReference type="Proteomes" id="UP000185736">
    <property type="component" value="Unassembled WGS sequence"/>
</dbReference>
<evidence type="ECO:0000313" key="1">
    <source>
        <dbReference type="EMBL" id="OLL14086.1"/>
    </source>
</evidence>
<sequence length="373" mass="41160">MSPLATTASRPTPICPVPARLRPTIIYSGRRKRFQPSRDPGLLRLMPGAYLRPVPGGRRWEQRFMVSLARAIAAQQLLPSATCLSHTSAALIHGLAMWTGEPDVYLAVSGHPRLTTTTLPAFRYPSSGIPAPIEETPAEAAPIRMHRRRLRLRDEEIEVVGGVPVTSVLRTAFDCACDEPPHNALSIADAALNRHCRPDPWHRGSCATRLSSAHACWEELIARHRGRRGIAQARAVLAAATPWAVSPGESVLRWMTLVVGLPEAVAQYPVPGLSKDRFLDLGWPDHRVVAEFDGRAKYHSEEDVFLEKLRQDELESLGWRFFRVTWSSLGDMRTQADRLLSMFPLEVVSRLSPVAGLQGGGLWGECPPGVLVP</sequence>
<comment type="caution">
    <text evidence="1">The sequence shown here is derived from an EMBL/GenBank/DDBJ whole genome shotgun (WGS) entry which is preliminary data.</text>
</comment>
<protein>
    <recommendedName>
        <fullName evidence="3">DUF559 domain-containing protein</fullName>
    </recommendedName>
</protein>
<dbReference type="EMBL" id="MSGO01000042">
    <property type="protein sequence ID" value="OLL14086.1"/>
    <property type="molecule type" value="Genomic_DNA"/>
</dbReference>
<reference evidence="1 2" key="1">
    <citation type="submission" date="2016-12" db="EMBL/GenBank/DDBJ databases">
        <title>Genomic comparison of strains in the 'Actinomyces naeslundii' group.</title>
        <authorList>
            <person name="Mughal S.R."/>
            <person name="Do T."/>
            <person name="Gilbert S.C."/>
            <person name="Witherden E.A."/>
            <person name="Didelot X."/>
            <person name="Beighton D."/>
        </authorList>
    </citation>
    <scope>NUCLEOTIDE SEQUENCE [LARGE SCALE GENOMIC DNA]</scope>
    <source>
        <strain evidence="1 2">S64C</strain>
    </source>
</reference>
<accession>A0A1Q8HZ11</accession>
<evidence type="ECO:0008006" key="3">
    <source>
        <dbReference type="Google" id="ProtNLM"/>
    </source>
</evidence>
<organism evidence="1 2">
    <name type="scientific">Actinomyces oris</name>
    <dbReference type="NCBI Taxonomy" id="544580"/>
    <lineage>
        <taxon>Bacteria</taxon>
        <taxon>Bacillati</taxon>
        <taxon>Actinomycetota</taxon>
        <taxon>Actinomycetes</taxon>
        <taxon>Actinomycetales</taxon>
        <taxon>Actinomycetaceae</taxon>
        <taxon>Actinomyces</taxon>
    </lineage>
</organism>
<name>A0A1Q8HZ11_9ACTO</name>
<proteinExistence type="predicted"/>
<gene>
    <name evidence="1" type="ORF">BKH32_10495</name>
</gene>
<evidence type="ECO:0000313" key="2">
    <source>
        <dbReference type="Proteomes" id="UP000185736"/>
    </source>
</evidence>